<keyword evidence="8" id="KW-1185">Reference proteome</keyword>
<keyword evidence="5 6" id="KW-0472">Membrane</keyword>
<dbReference type="Pfam" id="PF02653">
    <property type="entry name" value="BPD_transp_2"/>
    <property type="match status" value="1"/>
</dbReference>
<dbReference type="GO" id="GO:0015658">
    <property type="term" value="F:branched-chain amino acid transmembrane transporter activity"/>
    <property type="evidence" value="ECO:0007669"/>
    <property type="project" value="InterPro"/>
</dbReference>
<reference evidence="8" key="1">
    <citation type="submission" date="2018-08" db="EMBL/GenBank/DDBJ databases">
        <authorList>
            <person name="Kim S.-J."/>
            <person name="Jung G.-Y."/>
        </authorList>
    </citation>
    <scope>NUCLEOTIDE SEQUENCE [LARGE SCALE GENOMIC DNA]</scope>
    <source>
        <strain evidence="8">GY_H</strain>
    </source>
</reference>
<dbReference type="AlphaFoldDB" id="A0A371B2U4"/>
<feature type="transmembrane region" description="Helical" evidence="6">
    <location>
        <begin position="48"/>
        <end position="70"/>
    </location>
</feature>
<evidence type="ECO:0000256" key="6">
    <source>
        <dbReference type="SAM" id="Phobius"/>
    </source>
</evidence>
<feature type="transmembrane region" description="Helical" evidence="6">
    <location>
        <begin position="106"/>
        <end position="126"/>
    </location>
</feature>
<protein>
    <submittedName>
        <fullName evidence="7">Branched-chain amino acid ABC transporter permease</fullName>
    </submittedName>
</protein>
<evidence type="ECO:0000256" key="5">
    <source>
        <dbReference type="ARBA" id="ARBA00023136"/>
    </source>
</evidence>
<evidence type="ECO:0000256" key="1">
    <source>
        <dbReference type="ARBA" id="ARBA00004651"/>
    </source>
</evidence>
<evidence type="ECO:0000256" key="3">
    <source>
        <dbReference type="ARBA" id="ARBA00022692"/>
    </source>
</evidence>
<keyword evidence="2" id="KW-1003">Cell membrane</keyword>
<feature type="transmembrane region" description="Helical" evidence="6">
    <location>
        <begin position="229"/>
        <end position="247"/>
    </location>
</feature>
<evidence type="ECO:0000256" key="2">
    <source>
        <dbReference type="ARBA" id="ARBA00022475"/>
    </source>
</evidence>
<dbReference type="OrthoDB" id="9804361at2"/>
<evidence type="ECO:0000256" key="4">
    <source>
        <dbReference type="ARBA" id="ARBA00022989"/>
    </source>
</evidence>
<dbReference type="PANTHER" id="PTHR30482:SF17">
    <property type="entry name" value="ABC TRANSPORTER ATP-BINDING PROTEIN"/>
    <property type="match status" value="1"/>
</dbReference>
<dbReference type="InterPro" id="IPR001851">
    <property type="entry name" value="ABC_transp_permease"/>
</dbReference>
<feature type="transmembrane region" description="Helical" evidence="6">
    <location>
        <begin position="302"/>
        <end position="325"/>
    </location>
</feature>
<proteinExistence type="predicted"/>
<dbReference type="CDD" id="cd06581">
    <property type="entry name" value="TM_PBP1_LivM_like"/>
    <property type="match status" value="1"/>
</dbReference>
<accession>A0A371B2U4</accession>
<feature type="transmembrane region" description="Helical" evidence="6">
    <location>
        <begin position="179"/>
        <end position="195"/>
    </location>
</feature>
<dbReference type="RefSeq" id="WP_115518030.1">
    <property type="nucleotide sequence ID" value="NZ_QRGO01000002.1"/>
</dbReference>
<sequence length="332" mass="35602">MSLVTEEKAASAASDATLLRRKADVILPILIFGCLLCVPFIARLGSESYVLSLMTRVVILATAAIALDLLIGQAGMISLGHAAYLGIGTYAVGILAAHGITNIAIIVPLALVAGVIFSFATGIIAIRSQGAYFIMITLAFGQMLFFVVTALAQYGGDDGMTLSARSDLFGIEIFKSDRSLYFVAFGFLLAMYLLLRRIVHSHFGRVLAGTRENEVRMQAIGFKPMQYRLCAYVIAGTVTALAGVLLANQANFVSPSTMTWQRSAELMFIVVLGGVGSLHGVILGAAVFLIGEEYLAQWTEHWPIVFGPLLILTVFFARNGLIALFPGSGRRL</sequence>
<dbReference type="GO" id="GO:0005886">
    <property type="term" value="C:plasma membrane"/>
    <property type="evidence" value="ECO:0007669"/>
    <property type="project" value="UniProtKB-SubCell"/>
</dbReference>
<evidence type="ECO:0000313" key="7">
    <source>
        <dbReference type="EMBL" id="RDV01906.1"/>
    </source>
</evidence>
<dbReference type="EMBL" id="QRGO01000002">
    <property type="protein sequence ID" value="RDV01906.1"/>
    <property type="molecule type" value="Genomic_DNA"/>
</dbReference>
<keyword evidence="4 6" id="KW-1133">Transmembrane helix</keyword>
<gene>
    <name evidence="7" type="ORF">DXH78_14940</name>
</gene>
<organism evidence="7 8">
    <name type="scientific">Undibacter mobilis</name>
    <dbReference type="NCBI Taxonomy" id="2292256"/>
    <lineage>
        <taxon>Bacteria</taxon>
        <taxon>Pseudomonadati</taxon>
        <taxon>Pseudomonadota</taxon>
        <taxon>Alphaproteobacteria</taxon>
        <taxon>Hyphomicrobiales</taxon>
        <taxon>Nitrobacteraceae</taxon>
        <taxon>Undibacter</taxon>
    </lineage>
</organism>
<feature type="transmembrane region" description="Helical" evidence="6">
    <location>
        <begin position="25"/>
        <end position="42"/>
    </location>
</feature>
<dbReference type="InterPro" id="IPR043428">
    <property type="entry name" value="LivM-like"/>
</dbReference>
<comment type="subcellular location">
    <subcellularLocation>
        <location evidence="1">Cell membrane</location>
        <topology evidence="1">Multi-pass membrane protein</topology>
    </subcellularLocation>
</comment>
<dbReference type="Proteomes" id="UP000263993">
    <property type="component" value="Unassembled WGS sequence"/>
</dbReference>
<name>A0A371B2U4_9BRAD</name>
<feature type="transmembrane region" description="Helical" evidence="6">
    <location>
        <begin position="133"/>
        <end position="154"/>
    </location>
</feature>
<keyword evidence="3 6" id="KW-0812">Transmembrane</keyword>
<evidence type="ECO:0000313" key="8">
    <source>
        <dbReference type="Proteomes" id="UP000263993"/>
    </source>
</evidence>
<dbReference type="PANTHER" id="PTHR30482">
    <property type="entry name" value="HIGH-AFFINITY BRANCHED-CHAIN AMINO ACID TRANSPORT SYSTEM PERMEASE"/>
    <property type="match status" value="1"/>
</dbReference>
<feature type="transmembrane region" description="Helical" evidence="6">
    <location>
        <begin position="82"/>
        <end position="100"/>
    </location>
</feature>
<comment type="caution">
    <text evidence="7">The sequence shown here is derived from an EMBL/GenBank/DDBJ whole genome shotgun (WGS) entry which is preliminary data.</text>
</comment>
<feature type="transmembrane region" description="Helical" evidence="6">
    <location>
        <begin position="267"/>
        <end position="290"/>
    </location>
</feature>